<protein>
    <submittedName>
        <fullName evidence="2">U11-Hexatoxin-Hf1a_1</fullName>
    </submittedName>
</protein>
<feature type="signal peptide" evidence="1">
    <location>
        <begin position="1"/>
        <end position="21"/>
    </location>
</feature>
<sequence>MDVKTVLIFTVLFGVISNNAAETGIESDSHDALNVGPRRCKPQDQQCNKDLHCCKPLKCRRSNNGRKYCKP</sequence>
<organism evidence="2">
    <name type="scientific">Hadronyche formidabilis</name>
    <name type="common">Northern tree funnel-web spider</name>
    <name type="synonym">Atrax formidabilis</name>
    <dbReference type="NCBI Taxonomy" id="426499"/>
    <lineage>
        <taxon>Eukaryota</taxon>
        <taxon>Metazoa</taxon>
        <taxon>Ecdysozoa</taxon>
        <taxon>Arthropoda</taxon>
        <taxon>Chelicerata</taxon>
        <taxon>Arachnida</taxon>
        <taxon>Araneae</taxon>
        <taxon>Mygalomorphae</taxon>
        <taxon>Avicularoidea</taxon>
        <taxon>Hexathelidae</taxon>
        <taxon>Hadronyche</taxon>
    </lineage>
</organism>
<accession>A0A4V2H9N9</accession>
<dbReference type="AlphaFoldDB" id="A0A4V2H9N9"/>
<proteinExistence type="predicted"/>
<evidence type="ECO:0000313" key="2">
    <source>
        <dbReference type="EMBL" id="SNX37060.1"/>
    </source>
</evidence>
<evidence type="ECO:0000256" key="1">
    <source>
        <dbReference type="SAM" id="SignalP"/>
    </source>
</evidence>
<feature type="chain" id="PRO_5020415867" evidence="1">
    <location>
        <begin position="22"/>
        <end position="71"/>
    </location>
</feature>
<keyword evidence="1" id="KW-0732">Signal</keyword>
<reference evidence="2" key="2">
    <citation type="submission" date="2019-05" db="EMBL/GenBank/DDBJ databases">
        <title>Unravelling the molecular evolution of spider venoms.</title>
        <authorList>
            <person name="Pineda S."/>
        </authorList>
    </citation>
    <scope>NUCLEOTIDE SEQUENCE</scope>
</reference>
<name>A0A4V2H9N9_HADFO</name>
<reference evidence="2" key="1">
    <citation type="submission" date="2017-05" db="EMBL/GenBank/DDBJ databases">
        <authorList>
            <person name="QRISCLOUD D."/>
        </authorList>
    </citation>
    <scope>NUCLEOTIDE SEQUENCE</scope>
</reference>
<dbReference type="EMBL" id="HAHG01000569">
    <property type="protein sequence ID" value="SNX37060.1"/>
    <property type="molecule type" value="Transcribed_RNA"/>
</dbReference>